<dbReference type="PANTHER" id="PTHR14093">
    <property type="entry name" value="HLA CLASS II GAMMA CHAIN"/>
    <property type="match status" value="1"/>
</dbReference>
<gene>
    <name evidence="5" type="ORF">JZ751_009542</name>
</gene>
<keyword evidence="3" id="KW-0732">Signal</keyword>
<evidence type="ECO:0000256" key="4">
    <source>
        <dbReference type="ARBA" id="ARBA00023180"/>
    </source>
</evidence>
<sequence>HEFTTTSQKTYERLNFRKAGTGVYHTVVFQAEGATLTDVHRFCQSTCSQESCCDGFILNQNILSGGLQYNKQRMQFTFSFGGQNFNITDAALPPTSKNKTDYQATIIGFERIYLWRDSDMTTRQKSPTECAGVSTQLGQRVPIPDGVKEGFKAVDSTAVRVDSSRNIPNQQYWIFKHHSSAEEAQLWCLQRCEEEELCHVADIRDDGPSYFTCALYPNTQVCGAYDTPLRQPCSLVLPQPPQKAHRKQ</sequence>
<accession>A0A8T2P5W5</accession>
<dbReference type="OrthoDB" id="6409105at2759"/>
<feature type="non-terminal residue" evidence="5">
    <location>
        <position position="248"/>
    </location>
</feature>
<dbReference type="EMBL" id="JAFBMS010000018">
    <property type="protein sequence ID" value="KAG9345002.1"/>
    <property type="molecule type" value="Genomic_DNA"/>
</dbReference>
<comment type="subcellular location">
    <subcellularLocation>
        <location evidence="1">Secreted</location>
    </subcellularLocation>
</comment>
<keyword evidence="4" id="KW-0325">Glycoprotein</keyword>
<evidence type="ECO:0000256" key="1">
    <source>
        <dbReference type="ARBA" id="ARBA00004613"/>
    </source>
</evidence>
<evidence type="ECO:0000313" key="6">
    <source>
        <dbReference type="Proteomes" id="UP000824540"/>
    </source>
</evidence>
<reference evidence="5" key="1">
    <citation type="thesis" date="2021" institute="BYU ScholarsArchive" country="Provo, UT, USA">
        <title>Applications of and Algorithms for Genome Assembly and Genomic Analyses with an Emphasis on Marine Teleosts.</title>
        <authorList>
            <person name="Pickett B.D."/>
        </authorList>
    </citation>
    <scope>NUCLEOTIDE SEQUENCE</scope>
    <source>
        <strain evidence="5">HI-2016</strain>
    </source>
</reference>
<keyword evidence="2" id="KW-0964">Secreted</keyword>
<dbReference type="GO" id="GO:0006590">
    <property type="term" value="P:thyroid hormone generation"/>
    <property type="evidence" value="ECO:0007669"/>
    <property type="project" value="TreeGrafter"/>
</dbReference>
<dbReference type="Proteomes" id="UP000824540">
    <property type="component" value="Unassembled WGS sequence"/>
</dbReference>
<dbReference type="GO" id="GO:0005615">
    <property type="term" value="C:extracellular space"/>
    <property type="evidence" value="ECO:0007669"/>
    <property type="project" value="TreeGrafter"/>
</dbReference>
<dbReference type="PANTHER" id="PTHR14093:SF19">
    <property type="entry name" value="THYROGLOBULIN"/>
    <property type="match status" value="1"/>
</dbReference>
<name>A0A8T2P5W5_9TELE</name>
<comment type="caution">
    <text evidence="5">The sequence shown here is derived from an EMBL/GenBank/DDBJ whole genome shotgun (WGS) entry which is preliminary data.</text>
</comment>
<keyword evidence="6" id="KW-1185">Reference proteome</keyword>
<dbReference type="AlphaFoldDB" id="A0A8T2P5W5"/>
<evidence type="ECO:0000256" key="3">
    <source>
        <dbReference type="ARBA" id="ARBA00022729"/>
    </source>
</evidence>
<evidence type="ECO:0000256" key="2">
    <source>
        <dbReference type="ARBA" id="ARBA00022525"/>
    </source>
</evidence>
<evidence type="ECO:0000313" key="5">
    <source>
        <dbReference type="EMBL" id="KAG9345002.1"/>
    </source>
</evidence>
<organism evidence="5 6">
    <name type="scientific">Albula glossodonta</name>
    <name type="common">roundjaw bonefish</name>
    <dbReference type="NCBI Taxonomy" id="121402"/>
    <lineage>
        <taxon>Eukaryota</taxon>
        <taxon>Metazoa</taxon>
        <taxon>Chordata</taxon>
        <taxon>Craniata</taxon>
        <taxon>Vertebrata</taxon>
        <taxon>Euteleostomi</taxon>
        <taxon>Actinopterygii</taxon>
        <taxon>Neopterygii</taxon>
        <taxon>Teleostei</taxon>
        <taxon>Albuliformes</taxon>
        <taxon>Albulidae</taxon>
        <taxon>Albula</taxon>
    </lineage>
</organism>
<dbReference type="InterPro" id="IPR052001">
    <property type="entry name" value="MHC-II_Gamma/Thyroglobulin"/>
</dbReference>
<feature type="non-terminal residue" evidence="5">
    <location>
        <position position="1"/>
    </location>
</feature>
<proteinExistence type="predicted"/>
<protein>
    <submittedName>
        <fullName evidence="5">Uncharacterized protein</fullName>
    </submittedName>
</protein>